<dbReference type="EMBL" id="CT868027">
    <property type="protein sequence ID" value="CAK63570.1"/>
    <property type="molecule type" value="Genomic_DNA"/>
</dbReference>
<feature type="coiled-coil region" evidence="1">
    <location>
        <begin position="221"/>
        <end position="280"/>
    </location>
</feature>
<protein>
    <submittedName>
        <fullName evidence="3">Uncharacterized protein</fullName>
    </submittedName>
</protein>
<dbReference type="AlphaFoldDB" id="A0BYF3"/>
<sequence length="378" mass="45786">MYKIIQPSQEEEIYFGQKQGQQIQQAQDESFYEDISQIPTQLQKEELEQILDLKPHFVNSKLPQNQHNFDLWKSIEQIETRIQLQEHNFQRINFEHQEEIKKLKNDLNQQKHLYETKIEEIKQSRIQSSNSQISTPYSSENNREYNYRTNKNYTEVSQEKHYLQQLVQDLKQQIYILQTKSFSAPNQNDFSWEQKTNYLEQQDKTNIDKICQLETQIINQKLSYENDISKLKKQLEEKTLEEMVQRNQVQQLQQNLNNYKNKFNQVSQQLQQQSQQYQSQIYQLQLLQQKNYPLENKNQSQQLLELTEQLQASTMLLEKKIQECEFYKQKVLQQQTIHQKQFIYSHRQSLTPTTQRISTQNQTVFSIPNKQQLFQQFQ</sequence>
<reference evidence="3 4" key="1">
    <citation type="journal article" date="2006" name="Nature">
        <title>Global trends of whole-genome duplications revealed by the ciliate Paramecium tetraurelia.</title>
        <authorList>
            <consortium name="Genoscope"/>
            <person name="Aury J.-M."/>
            <person name="Jaillon O."/>
            <person name="Duret L."/>
            <person name="Noel B."/>
            <person name="Jubin C."/>
            <person name="Porcel B.M."/>
            <person name="Segurens B."/>
            <person name="Daubin V."/>
            <person name="Anthouard V."/>
            <person name="Aiach N."/>
            <person name="Arnaiz O."/>
            <person name="Billaut A."/>
            <person name="Beisson J."/>
            <person name="Blanc I."/>
            <person name="Bouhouche K."/>
            <person name="Camara F."/>
            <person name="Duharcourt S."/>
            <person name="Guigo R."/>
            <person name="Gogendeau D."/>
            <person name="Katinka M."/>
            <person name="Keller A.-M."/>
            <person name="Kissmehl R."/>
            <person name="Klotz C."/>
            <person name="Koll F."/>
            <person name="Le Moue A."/>
            <person name="Lepere C."/>
            <person name="Malinsky S."/>
            <person name="Nowacki M."/>
            <person name="Nowak J.K."/>
            <person name="Plattner H."/>
            <person name="Poulain J."/>
            <person name="Ruiz F."/>
            <person name="Serrano V."/>
            <person name="Zagulski M."/>
            <person name="Dessen P."/>
            <person name="Betermier M."/>
            <person name="Weissenbach J."/>
            <person name="Scarpelli C."/>
            <person name="Schachter V."/>
            <person name="Sperling L."/>
            <person name="Meyer E."/>
            <person name="Cohen J."/>
            <person name="Wincker P."/>
        </authorList>
    </citation>
    <scope>NUCLEOTIDE SEQUENCE [LARGE SCALE GENOMIC DNA]</scope>
    <source>
        <strain evidence="3 4">Stock d4-2</strain>
    </source>
</reference>
<name>A0BYF3_PARTE</name>
<keyword evidence="4" id="KW-1185">Reference proteome</keyword>
<keyword evidence="1" id="KW-0175">Coiled coil</keyword>
<accession>A0BYF3</accession>
<dbReference type="OMA" id="RINFEHQ"/>
<evidence type="ECO:0000256" key="2">
    <source>
        <dbReference type="SAM" id="MobiDB-lite"/>
    </source>
</evidence>
<evidence type="ECO:0000313" key="4">
    <source>
        <dbReference type="Proteomes" id="UP000000600"/>
    </source>
</evidence>
<gene>
    <name evidence="3" type="ORF">GSPATT00033423001</name>
</gene>
<feature type="region of interest" description="Disordered" evidence="2">
    <location>
        <begin position="126"/>
        <end position="146"/>
    </location>
</feature>
<dbReference type="Proteomes" id="UP000000600">
    <property type="component" value="Unassembled WGS sequence"/>
</dbReference>
<dbReference type="OrthoDB" id="10393144at2759"/>
<dbReference type="InParanoid" id="A0BYF3"/>
<evidence type="ECO:0000313" key="3">
    <source>
        <dbReference type="EMBL" id="CAK63570.1"/>
    </source>
</evidence>
<dbReference type="GeneID" id="5016752"/>
<organism evidence="3 4">
    <name type="scientific">Paramecium tetraurelia</name>
    <dbReference type="NCBI Taxonomy" id="5888"/>
    <lineage>
        <taxon>Eukaryota</taxon>
        <taxon>Sar</taxon>
        <taxon>Alveolata</taxon>
        <taxon>Ciliophora</taxon>
        <taxon>Intramacronucleata</taxon>
        <taxon>Oligohymenophorea</taxon>
        <taxon>Peniculida</taxon>
        <taxon>Parameciidae</taxon>
        <taxon>Paramecium</taxon>
    </lineage>
</organism>
<dbReference type="RefSeq" id="XP_001430968.1">
    <property type="nucleotide sequence ID" value="XM_001430931.1"/>
</dbReference>
<dbReference type="KEGG" id="ptm:GSPATT00033423001"/>
<dbReference type="HOGENOM" id="CLU_702957_0_0_1"/>
<proteinExistence type="predicted"/>
<feature type="coiled-coil region" evidence="1">
    <location>
        <begin position="93"/>
        <end position="124"/>
    </location>
</feature>
<evidence type="ECO:0000256" key="1">
    <source>
        <dbReference type="SAM" id="Coils"/>
    </source>
</evidence>